<reference evidence="1 2" key="1">
    <citation type="submission" date="2020-02" db="EMBL/GenBank/DDBJ databases">
        <title>Aliifodinibius halophilus 2W32, complete genome.</title>
        <authorList>
            <person name="Li Y."/>
            <person name="Wu S."/>
        </authorList>
    </citation>
    <scope>NUCLEOTIDE SEQUENCE [LARGE SCALE GENOMIC DNA]</scope>
    <source>
        <strain evidence="1 2">2W32</strain>
    </source>
</reference>
<sequence>MQNQAVILNVMKDLPFNGSRWILEILRQAQNDEIKGFAKPSSNHYESWKWTDWLNSHINSIGAVISFNYDLVVEKLFKEFGVKLTPHEMNNESGDIFFTKPHGSINYEVNSSHVNVPKNQYPLTIKIAGIDTPNIEIISDDQLHEPRKTSFLVLPNEYRKKLQWVENAYKHFSLIAQSYSHILFVGLSYWPKDRPEINKIVKGTSKKSTIIEVNTSPQEGFKEYVTELNRAYEFWKSDPEIRA</sequence>
<protein>
    <recommendedName>
        <fullName evidence="3">SIR2-like domain-containing protein</fullName>
    </recommendedName>
</protein>
<name>A0A6M1T2P9_9BACT</name>
<keyword evidence="2" id="KW-1185">Reference proteome</keyword>
<evidence type="ECO:0000313" key="1">
    <source>
        <dbReference type="EMBL" id="NGP88309.1"/>
    </source>
</evidence>
<dbReference type="Proteomes" id="UP000479132">
    <property type="component" value="Unassembled WGS sequence"/>
</dbReference>
<dbReference type="RefSeq" id="WP_165267886.1">
    <property type="nucleotide sequence ID" value="NZ_JAALLS010000008.1"/>
</dbReference>
<organism evidence="1 2">
    <name type="scientific">Fodinibius halophilus</name>
    <dbReference type="NCBI Taxonomy" id="1736908"/>
    <lineage>
        <taxon>Bacteria</taxon>
        <taxon>Pseudomonadati</taxon>
        <taxon>Balneolota</taxon>
        <taxon>Balneolia</taxon>
        <taxon>Balneolales</taxon>
        <taxon>Balneolaceae</taxon>
        <taxon>Fodinibius</taxon>
    </lineage>
</organism>
<gene>
    <name evidence="1" type="ORF">G3569_08070</name>
</gene>
<dbReference type="Pfam" id="PF13289">
    <property type="entry name" value="SIR2_2"/>
    <property type="match status" value="1"/>
</dbReference>
<evidence type="ECO:0000313" key="2">
    <source>
        <dbReference type="Proteomes" id="UP000479132"/>
    </source>
</evidence>
<proteinExistence type="predicted"/>
<comment type="caution">
    <text evidence="1">The sequence shown here is derived from an EMBL/GenBank/DDBJ whole genome shotgun (WGS) entry which is preliminary data.</text>
</comment>
<accession>A0A6M1T2P9</accession>
<evidence type="ECO:0008006" key="3">
    <source>
        <dbReference type="Google" id="ProtNLM"/>
    </source>
</evidence>
<dbReference type="EMBL" id="JAALLS010000008">
    <property type="protein sequence ID" value="NGP88309.1"/>
    <property type="molecule type" value="Genomic_DNA"/>
</dbReference>
<dbReference type="AlphaFoldDB" id="A0A6M1T2P9"/>